<comment type="caution">
    <text evidence="3">The sequence shown here is derived from an EMBL/GenBank/DDBJ whole genome shotgun (WGS) entry which is preliminary data.</text>
</comment>
<evidence type="ECO:0000313" key="3">
    <source>
        <dbReference type="EMBL" id="MEQ2487177.1"/>
    </source>
</evidence>
<accession>A0ABV1FRZ8</accession>
<proteinExistence type="predicted"/>
<reference evidence="3 4" key="1">
    <citation type="submission" date="2024-04" db="EMBL/GenBank/DDBJ databases">
        <title>Human intestinal bacterial collection.</title>
        <authorList>
            <person name="Pauvert C."/>
            <person name="Hitch T.C.A."/>
            <person name="Clavel T."/>
        </authorList>
    </citation>
    <scope>NUCLEOTIDE SEQUENCE [LARGE SCALE GENOMIC DNA]</scope>
    <source>
        <strain evidence="3 4">CLA-AA-H145</strain>
    </source>
</reference>
<keyword evidence="4" id="KW-1185">Reference proteome</keyword>
<name>A0ABV1FRZ8_9BACT</name>
<dbReference type="GO" id="GO:0003677">
    <property type="term" value="F:DNA binding"/>
    <property type="evidence" value="ECO:0007669"/>
    <property type="project" value="UniProtKB-KW"/>
</dbReference>
<keyword evidence="1 3" id="KW-0238">DNA-binding</keyword>
<dbReference type="InterPro" id="IPR041607">
    <property type="entry name" value="HU-HIG"/>
</dbReference>
<feature type="domain" description="HU" evidence="2">
    <location>
        <begin position="1"/>
        <end position="114"/>
    </location>
</feature>
<evidence type="ECO:0000259" key="2">
    <source>
        <dbReference type="Pfam" id="PF18291"/>
    </source>
</evidence>
<evidence type="ECO:0000256" key="1">
    <source>
        <dbReference type="ARBA" id="ARBA00023125"/>
    </source>
</evidence>
<evidence type="ECO:0000313" key="4">
    <source>
        <dbReference type="Proteomes" id="UP001487296"/>
    </source>
</evidence>
<organism evidence="3 4">
    <name type="scientific">Hallella faecis</name>
    <dbReference type="NCBI Taxonomy" id="2841596"/>
    <lineage>
        <taxon>Bacteria</taxon>
        <taxon>Pseudomonadati</taxon>
        <taxon>Bacteroidota</taxon>
        <taxon>Bacteroidia</taxon>
        <taxon>Bacteroidales</taxon>
        <taxon>Prevotellaceae</taxon>
        <taxon>Hallella</taxon>
    </lineage>
</organism>
<dbReference type="Gene3D" id="4.10.520.10">
    <property type="entry name" value="IHF-like DNA-binding proteins"/>
    <property type="match status" value="1"/>
</dbReference>
<dbReference type="Pfam" id="PF18291">
    <property type="entry name" value="HU-HIG"/>
    <property type="match status" value="1"/>
</dbReference>
<sequence>MSVRYRKVQEKREGNKNYGKWYGRAVVLNNVSTKELAEEIAHSTTATYADTLAVLNELSVALRRHLLNSDRVEIEGIGAFKVGIKSAPANTSADFGAQNVKGYRVNYQPFKRFVPNGQVTDRNRRAGNFVMNLLEGVTVQEAPKNFVTDTKTVTDPKA</sequence>
<gene>
    <name evidence="3" type="ORF">AAAT34_08950</name>
</gene>
<dbReference type="SUPFAM" id="SSF47729">
    <property type="entry name" value="IHF-like DNA-binding proteins"/>
    <property type="match status" value="1"/>
</dbReference>
<dbReference type="InterPro" id="IPR010992">
    <property type="entry name" value="IHF-like_DNA-bd_dom_sf"/>
</dbReference>
<dbReference type="Proteomes" id="UP001487296">
    <property type="component" value="Unassembled WGS sequence"/>
</dbReference>
<protein>
    <submittedName>
        <fullName evidence="3">HU family DNA-binding protein</fullName>
    </submittedName>
</protein>
<dbReference type="RefSeq" id="WP_215760215.1">
    <property type="nucleotide sequence ID" value="NZ_JAHKBE010000034.1"/>
</dbReference>
<dbReference type="EMBL" id="JBBNFP010000035">
    <property type="protein sequence ID" value="MEQ2487177.1"/>
    <property type="molecule type" value="Genomic_DNA"/>
</dbReference>